<name>A0ABR9SHN5_9BURK</name>
<dbReference type="SMART" id="SM00822">
    <property type="entry name" value="PKS_KR"/>
    <property type="match status" value="1"/>
</dbReference>
<dbReference type="Pfam" id="PF13561">
    <property type="entry name" value="adh_short_C2"/>
    <property type="match status" value="1"/>
</dbReference>
<comment type="caution">
    <text evidence="4">The sequence shown here is derived from an EMBL/GenBank/DDBJ whole genome shotgun (WGS) entry which is preliminary data.</text>
</comment>
<protein>
    <submittedName>
        <fullName evidence="4">SDR family oxidoreductase</fullName>
    </submittedName>
</protein>
<comment type="similarity">
    <text evidence="1">Belongs to the short-chain dehydrogenases/reductases (SDR) family.</text>
</comment>
<dbReference type="SUPFAM" id="SSF51735">
    <property type="entry name" value="NAD(P)-binding Rossmann-fold domains"/>
    <property type="match status" value="1"/>
</dbReference>
<organism evidence="4 5">
    <name type="scientific">Ramlibacter aquaticus</name>
    <dbReference type="NCBI Taxonomy" id="2780094"/>
    <lineage>
        <taxon>Bacteria</taxon>
        <taxon>Pseudomonadati</taxon>
        <taxon>Pseudomonadota</taxon>
        <taxon>Betaproteobacteria</taxon>
        <taxon>Burkholderiales</taxon>
        <taxon>Comamonadaceae</taxon>
        <taxon>Ramlibacter</taxon>
    </lineage>
</organism>
<proteinExistence type="inferred from homology"/>
<dbReference type="InterPro" id="IPR036291">
    <property type="entry name" value="NAD(P)-bd_dom_sf"/>
</dbReference>
<reference evidence="4 5" key="1">
    <citation type="submission" date="2020-10" db="EMBL/GenBank/DDBJ databases">
        <title>Draft genome of Ramlibacter aquaticus LMG 30558.</title>
        <authorList>
            <person name="Props R."/>
        </authorList>
    </citation>
    <scope>NUCLEOTIDE SEQUENCE [LARGE SCALE GENOMIC DNA]</scope>
    <source>
        <strain evidence="4 5">LMG 30558</strain>
    </source>
</reference>
<dbReference type="PRINTS" id="PR00081">
    <property type="entry name" value="GDHRDH"/>
</dbReference>
<dbReference type="InterPro" id="IPR057326">
    <property type="entry name" value="KR_dom"/>
</dbReference>
<evidence type="ECO:0000256" key="2">
    <source>
        <dbReference type="ARBA" id="ARBA00023002"/>
    </source>
</evidence>
<evidence type="ECO:0000313" key="5">
    <source>
        <dbReference type="Proteomes" id="UP000715965"/>
    </source>
</evidence>
<dbReference type="PANTHER" id="PTHR43477">
    <property type="entry name" value="DIHYDROANTICAPSIN 7-DEHYDROGENASE"/>
    <property type="match status" value="1"/>
</dbReference>
<keyword evidence="2" id="KW-0560">Oxidoreductase</keyword>
<feature type="domain" description="Ketoreductase" evidence="3">
    <location>
        <begin position="8"/>
        <end position="196"/>
    </location>
</feature>
<gene>
    <name evidence="4" type="ORF">IM725_14535</name>
</gene>
<dbReference type="InterPro" id="IPR051122">
    <property type="entry name" value="SDR_DHRS6-like"/>
</dbReference>
<keyword evidence="5" id="KW-1185">Reference proteome</keyword>
<dbReference type="RefSeq" id="WP_193781358.1">
    <property type="nucleotide sequence ID" value="NZ_JADDOJ010000064.1"/>
</dbReference>
<dbReference type="InterPro" id="IPR002347">
    <property type="entry name" value="SDR_fam"/>
</dbReference>
<sequence length="261" mass="27165">MDLQLKDKHILITGGTRGIGLACARVFLQEGARVTLCGRTPAAREAALKALDGGERVKALLADLTDAGAALRMLDEAEAGLGPVDVLVNSAGAARRRPFAELDPAAWQEAMQAKFQTYVNVMDPAIKRMGARGRGSIVNVVGMGGKFPTPIHLAGGAANAALMLASAGLAAAYAPRGVRVNAVNPTLTATERMEEGLQAQARQEGIALEEARRRAAQAMPLQRVATPQEVADVVAFLASDRAAYVSGAVINLDGAHQPSVV</sequence>
<evidence type="ECO:0000259" key="3">
    <source>
        <dbReference type="SMART" id="SM00822"/>
    </source>
</evidence>
<dbReference type="Gene3D" id="3.40.50.720">
    <property type="entry name" value="NAD(P)-binding Rossmann-like Domain"/>
    <property type="match status" value="1"/>
</dbReference>
<evidence type="ECO:0000256" key="1">
    <source>
        <dbReference type="ARBA" id="ARBA00006484"/>
    </source>
</evidence>
<dbReference type="EMBL" id="JADDOJ010000064">
    <property type="protein sequence ID" value="MBE7941795.1"/>
    <property type="molecule type" value="Genomic_DNA"/>
</dbReference>
<accession>A0ABR9SHN5</accession>
<dbReference type="PANTHER" id="PTHR43477:SF1">
    <property type="entry name" value="DIHYDROANTICAPSIN 7-DEHYDROGENASE"/>
    <property type="match status" value="1"/>
</dbReference>
<dbReference type="Proteomes" id="UP000715965">
    <property type="component" value="Unassembled WGS sequence"/>
</dbReference>
<evidence type="ECO:0000313" key="4">
    <source>
        <dbReference type="EMBL" id="MBE7941795.1"/>
    </source>
</evidence>